<dbReference type="EMBL" id="CYGY02000075">
    <property type="protein sequence ID" value="SIT50169.1"/>
    <property type="molecule type" value="Genomic_DNA"/>
</dbReference>
<reference evidence="2" key="1">
    <citation type="submission" date="2016-12" db="EMBL/GenBank/DDBJ databases">
        <authorList>
            <person name="Moulin L."/>
        </authorList>
    </citation>
    <scope>NUCLEOTIDE SEQUENCE [LARGE SCALE GENOMIC DNA]</scope>
    <source>
        <strain evidence="2">STM 7183</strain>
    </source>
</reference>
<sequence>MHFVARLPRKLPQSVSLVELLMANERLDLSAPPRWLHMRTITQNVSSHHHAKSVNRPSGLPRKYARPVVR</sequence>
<dbReference type="Proteomes" id="UP000195569">
    <property type="component" value="Unassembled WGS sequence"/>
</dbReference>
<keyword evidence="3" id="KW-1185">Reference proteome</keyword>
<comment type="caution">
    <text evidence="2">The sequence shown here is derived from an EMBL/GenBank/DDBJ whole genome shotgun (WGS) entry which is preliminary data.</text>
</comment>
<feature type="region of interest" description="Disordered" evidence="1">
    <location>
        <begin position="42"/>
        <end position="70"/>
    </location>
</feature>
<dbReference type="AlphaFoldDB" id="A0A1N7SRU5"/>
<evidence type="ECO:0000313" key="2">
    <source>
        <dbReference type="EMBL" id="SIT50169.1"/>
    </source>
</evidence>
<evidence type="ECO:0000256" key="1">
    <source>
        <dbReference type="SAM" id="MobiDB-lite"/>
    </source>
</evidence>
<name>A0A1N7SRU5_9BURK</name>
<proteinExistence type="predicted"/>
<evidence type="ECO:0000313" key="3">
    <source>
        <dbReference type="Proteomes" id="UP000195569"/>
    </source>
</evidence>
<accession>A0A1N7SRU5</accession>
<gene>
    <name evidence="2" type="ORF">BN2476_750112</name>
</gene>
<organism evidence="2 3">
    <name type="scientific">Paraburkholderia piptadeniae</name>
    <dbReference type="NCBI Taxonomy" id="1701573"/>
    <lineage>
        <taxon>Bacteria</taxon>
        <taxon>Pseudomonadati</taxon>
        <taxon>Pseudomonadota</taxon>
        <taxon>Betaproteobacteria</taxon>
        <taxon>Burkholderiales</taxon>
        <taxon>Burkholderiaceae</taxon>
        <taxon>Paraburkholderia</taxon>
    </lineage>
</organism>
<protein>
    <submittedName>
        <fullName evidence="2">Uncharacterized protein</fullName>
    </submittedName>
</protein>